<gene>
    <name evidence="2" type="ORF">SSX86_029394</name>
</gene>
<name>A0AAP0CGB3_9ASTR</name>
<keyword evidence="3" id="KW-1185">Reference proteome</keyword>
<evidence type="ECO:0000313" key="2">
    <source>
        <dbReference type="EMBL" id="KAK9052764.1"/>
    </source>
</evidence>
<reference evidence="2 3" key="1">
    <citation type="submission" date="2024-04" db="EMBL/GenBank/DDBJ databases">
        <title>The reference genome of an endangered Asteraceae, Deinandra increscens subsp. villosa, native to the Central Coast of California.</title>
        <authorList>
            <person name="Guilliams M."/>
            <person name="Hasenstab-Lehman K."/>
            <person name="Meyer R."/>
            <person name="Mcevoy S."/>
        </authorList>
    </citation>
    <scope>NUCLEOTIDE SEQUENCE [LARGE SCALE GENOMIC DNA]</scope>
    <source>
        <tissue evidence="2">Leaf</tissue>
    </source>
</reference>
<feature type="region of interest" description="Disordered" evidence="1">
    <location>
        <begin position="134"/>
        <end position="160"/>
    </location>
</feature>
<organism evidence="2 3">
    <name type="scientific">Deinandra increscens subsp. villosa</name>
    <dbReference type="NCBI Taxonomy" id="3103831"/>
    <lineage>
        <taxon>Eukaryota</taxon>
        <taxon>Viridiplantae</taxon>
        <taxon>Streptophyta</taxon>
        <taxon>Embryophyta</taxon>
        <taxon>Tracheophyta</taxon>
        <taxon>Spermatophyta</taxon>
        <taxon>Magnoliopsida</taxon>
        <taxon>eudicotyledons</taxon>
        <taxon>Gunneridae</taxon>
        <taxon>Pentapetalae</taxon>
        <taxon>asterids</taxon>
        <taxon>campanulids</taxon>
        <taxon>Asterales</taxon>
        <taxon>Asteraceae</taxon>
        <taxon>Asteroideae</taxon>
        <taxon>Heliantheae alliance</taxon>
        <taxon>Madieae</taxon>
        <taxon>Madiinae</taxon>
        <taxon>Deinandra</taxon>
    </lineage>
</organism>
<dbReference type="Proteomes" id="UP001408789">
    <property type="component" value="Unassembled WGS sequence"/>
</dbReference>
<evidence type="ECO:0000313" key="3">
    <source>
        <dbReference type="Proteomes" id="UP001408789"/>
    </source>
</evidence>
<accession>A0AAP0CGB3</accession>
<sequence>MSHALQSLKDESRFPPQLLMSSAFSDLSTTAINSPSSQNLCVLKSIHHRHQFPIFTAISQSIGSCAASQREQREIRSVALITRRRMQGGGQSLLRRNKIGRRCFLEGGLQYFIGVELDGSGHVEQLRYHLSDTTEKQSAKLGPTAASALDQQPAVIKGSS</sequence>
<proteinExistence type="predicted"/>
<dbReference type="EMBL" id="JBCNJP010000027">
    <property type="protein sequence ID" value="KAK9052764.1"/>
    <property type="molecule type" value="Genomic_DNA"/>
</dbReference>
<comment type="caution">
    <text evidence="2">The sequence shown here is derived from an EMBL/GenBank/DDBJ whole genome shotgun (WGS) entry which is preliminary data.</text>
</comment>
<dbReference type="AlphaFoldDB" id="A0AAP0CGB3"/>
<evidence type="ECO:0000256" key="1">
    <source>
        <dbReference type="SAM" id="MobiDB-lite"/>
    </source>
</evidence>
<protein>
    <submittedName>
        <fullName evidence="2">Uncharacterized protein</fullName>
    </submittedName>
</protein>